<evidence type="ECO:0000256" key="4">
    <source>
        <dbReference type="ARBA" id="ARBA00022801"/>
    </source>
</evidence>
<proteinExistence type="inferred from homology"/>
<comment type="catalytic activity">
    <reaction evidence="1">
        <text>Hydrolysis of terminal non-reducing N-acetyl-D-hexosamine residues in N-acetyl-beta-D-hexosaminides.</text>
        <dbReference type="EC" id="3.2.1.52"/>
    </reaction>
</comment>
<accession>K9YTC0</accession>
<dbReference type="GO" id="GO:0005975">
    <property type="term" value="P:carbohydrate metabolic process"/>
    <property type="evidence" value="ECO:0007669"/>
    <property type="project" value="InterPro"/>
</dbReference>
<evidence type="ECO:0000256" key="2">
    <source>
        <dbReference type="ARBA" id="ARBA00005336"/>
    </source>
</evidence>
<evidence type="ECO:0000256" key="3">
    <source>
        <dbReference type="ARBA" id="ARBA00012663"/>
    </source>
</evidence>
<feature type="domain" description="Bacterial Glycosyl hydrolase family 3 C-terminal" evidence="7">
    <location>
        <begin position="389"/>
        <end position="519"/>
    </location>
</feature>
<dbReference type="EC" id="3.2.1.52" evidence="3"/>
<dbReference type="Pfam" id="PF18034">
    <property type="entry name" value="Bac_GH3_C"/>
    <property type="match status" value="1"/>
</dbReference>
<dbReference type="SUPFAM" id="SSF51445">
    <property type="entry name" value="(Trans)glycosidases"/>
    <property type="match status" value="1"/>
</dbReference>
<evidence type="ECO:0000313" key="8">
    <source>
        <dbReference type="EMBL" id="AFZ49727.1"/>
    </source>
</evidence>
<dbReference type="OrthoDB" id="9805821at2"/>
<dbReference type="Proteomes" id="UP000010482">
    <property type="component" value="Chromosome"/>
</dbReference>
<feature type="domain" description="Glycoside hydrolase family 3 N-terminal" evidence="6">
    <location>
        <begin position="12"/>
        <end position="339"/>
    </location>
</feature>
<dbReference type="PATRIC" id="fig|13035.3.peg.1130"/>
<dbReference type="STRING" id="13035.Dacsa_1006"/>
<dbReference type="eggNOG" id="COG1472">
    <property type="taxonomic scope" value="Bacteria"/>
</dbReference>
<dbReference type="InterPro" id="IPR036962">
    <property type="entry name" value="Glyco_hydro_3_N_sf"/>
</dbReference>
<sequence length="523" mass="56767">MSSLPDYTELSLSEQIAQMIVVRASGHLFDQQIRFPQWEPTQDQLQDWVQNWKIGGVILLGGSAAEISQRTSELNRWTEIPLFIAADIEEGVGQRFAGASWFPPPMALGEVAKTDLNQGKEYARTIGAITAKDAQALGINWLFAPVVDVNNNPHNPVINVRSFGETPEIVCELSAAFIEGTKDYGVLTTAKHFPGHGDTAIDSHLSLPVLEMGVERLEAVEIPPFQRAISLGVDAVMSAHLLVSCWDDALPATLSSTVLTQQLRLNLDFQGLIVTDALIMGALDEVASPASLPVLAIEAGADIILMPHDPQVAIEAILDAVNQGRISPQRIVASVARIWEAKEKVIKAEKGDFLTELASPTAENTTGEVLRGSLRLKNARTLSIPETPCRNLVIVDDLLACDFLNEAHSAIAVPQKMGYELQLLGQAQVFPEPPSNSPLTLIQLFTRGNPFRGEAGLNEATKALLQKLLTEGCVQGIVVYGSPYVFGWLEDYLPSSVPYIFSYGQMSESSSIALQHLFDLSVG</sequence>
<evidence type="ECO:0000313" key="9">
    <source>
        <dbReference type="Proteomes" id="UP000010482"/>
    </source>
</evidence>
<dbReference type="Gene3D" id="3.40.50.10870">
    <property type="entry name" value="Glycosyl hydrolase family 3"/>
    <property type="match status" value="1"/>
</dbReference>
<dbReference type="Pfam" id="PF00933">
    <property type="entry name" value="Glyco_hydro_3"/>
    <property type="match status" value="1"/>
</dbReference>
<dbReference type="InterPro" id="IPR001764">
    <property type="entry name" value="Glyco_hydro_3_N"/>
</dbReference>
<evidence type="ECO:0000256" key="5">
    <source>
        <dbReference type="ARBA" id="ARBA00023295"/>
    </source>
</evidence>
<evidence type="ECO:0000259" key="6">
    <source>
        <dbReference type="Pfam" id="PF00933"/>
    </source>
</evidence>
<name>K9YTC0_DACS8</name>
<dbReference type="KEGG" id="dsl:Dacsa_1006"/>
<keyword evidence="5" id="KW-0326">Glycosidase</keyword>
<dbReference type="PANTHER" id="PTHR30480">
    <property type="entry name" value="BETA-HEXOSAMINIDASE-RELATED"/>
    <property type="match status" value="1"/>
</dbReference>
<dbReference type="RefSeq" id="WP_015228737.1">
    <property type="nucleotide sequence ID" value="NC_019780.1"/>
</dbReference>
<organism evidence="8 9">
    <name type="scientific">Dactylococcopsis salina (strain PCC 8305)</name>
    <name type="common">Myxobactron salinum</name>
    <dbReference type="NCBI Taxonomy" id="13035"/>
    <lineage>
        <taxon>Bacteria</taxon>
        <taxon>Bacillati</taxon>
        <taxon>Cyanobacteriota</taxon>
        <taxon>Cyanophyceae</taxon>
        <taxon>Nodosilineales</taxon>
        <taxon>Cymatolegaceae</taxon>
        <taxon>Dactylococcopsis</taxon>
    </lineage>
</organism>
<dbReference type="GO" id="GO:0009254">
    <property type="term" value="P:peptidoglycan turnover"/>
    <property type="evidence" value="ECO:0007669"/>
    <property type="project" value="TreeGrafter"/>
</dbReference>
<dbReference type="HOGENOM" id="CLU_008392_5_4_3"/>
<dbReference type="GO" id="GO:0004563">
    <property type="term" value="F:beta-N-acetylhexosaminidase activity"/>
    <property type="evidence" value="ECO:0007669"/>
    <property type="project" value="UniProtKB-EC"/>
</dbReference>
<dbReference type="AlphaFoldDB" id="K9YTC0"/>
<dbReference type="InterPro" id="IPR017853">
    <property type="entry name" value="GH"/>
</dbReference>
<evidence type="ECO:0000256" key="1">
    <source>
        <dbReference type="ARBA" id="ARBA00001231"/>
    </source>
</evidence>
<comment type="similarity">
    <text evidence="2">Belongs to the glycosyl hydrolase 3 family.</text>
</comment>
<keyword evidence="4" id="KW-0378">Hydrolase</keyword>
<protein>
    <recommendedName>
        <fullName evidence="3">beta-N-acetylhexosaminidase</fullName>
        <ecNumber evidence="3">3.2.1.52</ecNumber>
    </recommendedName>
</protein>
<dbReference type="Gene3D" id="3.20.20.300">
    <property type="entry name" value="Glycoside hydrolase, family 3, N-terminal domain"/>
    <property type="match status" value="1"/>
</dbReference>
<dbReference type="EMBL" id="CP003944">
    <property type="protein sequence ID" value="AFZ49727.1"/>
    <property type="molecule type" value="Genomic_DNA"/>
</dbReference>
<dbReference type="InterPro" id="IPR041518">
    <property type="entry name" value="Bac_GH3_C"/>
</dbReference>
<keyword evidence="9" id="KW-1185">Reference proteome</keyword>
<reference evidence="8" key="1">
    <citation type="submission" date="2012-04" db="EMBL/GenBank/DDBJ databases">
        <title>Finished genome of Dactylococcopsis salina PCC 8305.</title>
        <authorList>
            <consortium name="US DOE Joint Genome Institute"/>
            <person name="Gugger M."/>
            <person name="Coursin T."/>
            <person name="Rippka R."/>
            <person name="Tandeau De Marsac N."/>
            <person name="Huntemann M."/>
            <person name="Wei C.-L."/>
            <person name="Han J."/>
            <person name="Detter J.C."/>
            <person name="Han C."/>
            <person name="Tapia R."/>
            <person name="Daligault H."/>
            <person name="Chen A."/>
            <person name="Krypides N."/>
            <person name="Mavromatis K."/>
            <person name="Markowitz V."/>
            <person name="Szeto E."/>
            <person name="Ivanova N."/>
            <person name="Ovchinnikova G."/>
            <person name="Pagani I."/>
            <person name="Pati A."/>
            <person name="Goodwin L."/>
            <person name="Peters L."/>
            <person name="Pitluck S."/>
            <person name="Woyke T."/>
            <person name="Kerfeld C."/>
        </authorList>
    </citation>
    <scope>NUCLEOTIDE SEQUENCE [LARGE SCALE GENOMIC DNA]</scope>
    <source>
        <strain evidence="8">PCC 8305</strain>
    </source>
</reference>
<dbReference type="InterPro" id="IPR050226">
    <property type="entry name" value="NagZ_Beta-hexosaminidase"/>
</dbReference>
<evidence type="ECO:0000259" key="7">
    <source>
        <dbReference type="Pfam" id="PF18034"/>
    </source>
</evidence>
<dbReference type="PANTHER" id="PTHR30480:SF13">
    <property type="entry name" value="BETA-HEXOSAMINIDASE"/>
    <property type="match status" value="1"/>
</dbReference>
<gene>
    <name evidence="8" type="ORF">Dacsa_1006</name>
</gene>